<dbReference type="Pfam" id="PF07980">
    <property type="entry name" value="SusD_RagB"/>
    <property type="match status" value="1"/>
</dbReference>
<comment type="caution">
    <text evidence="8">The sequence shown here is derived from an EMBL/GenBank/DDBJ whole genome shotgun (WGS) entry which is preliminary data.</text>
</comment>
<dbReference type="InterPro" id="IPR033985">
    <property type="entry name" value="SusD-like_N"/>
</dbReference>
<dbReference type="PROSITE" id="PS51257">
    <property type="entry name" value="PROKAR_LIPOPROTEIN"/>
    <property type="match status" value="1"/>
</dbReference>
<gene>
    <name evidence="8" type="ORF">FGF67_12925</name>
</gene>
<feature type="domain" description="SusD-like N-terminal" evidence="7">
    <location>
        <begin position="29"/>
        <end position="235"/>
    </location>
</feature>
<evidence type="ECO:0000256" key="5">
    <source>
        <dbReference type="ARBA" id="ARBA00023237"/>
    </source>
</evidence>
<evidence type="ECO:0000256" key="3">
    <source>
        <dbReference type="ARBA" id="ARBA00022729"/>
    </source>
</evidence>
<dbReference type="InterPro" id="IPR011990">
    <property type="entry name" value="TPR-like_helical_dom_sf"/>
</dbReference>
<evidence type="ECO:0000259" key="7">
    <source>
        <dbReference type="Pfam" id="PF14322"/>
    </source>
</evidence>
<dbReference type="Proteomes" id="UP000308713">
    <property type="component" value="Unassembled WGS sequence"/>
</dbReference>
<dbReference type="AlphaFoldDB" id="A0A5C4SJ04"/>
<dbReference type="Gene3D" id="1.25.40.390">
    <property type="match status" value="1"/>
</dbReference>
<keyword evidence="5" id="KW-0998">Cell outer membrane</keyword>
<keyword evidence="3" id="KW-0732">Signal</keyword>
<keyword evidence="4" id="KW-0472">Membrane</keyword>
<evidence type="ECO:0000256" key="1">
    <source>
        <dbReference type="ARBA" id="ARBA00004442"/>
    </source>
</evidence>
<reference evidence="8 9" key="1">
    <citation type="submission" date="2019-05" db="EMBL/GenBank/DDBJ databases">
        <title>Tamlana fucoidanivorans sp. nov., isolated from the surface of algae collected from Fujian province in China.</title>
        <authorList>
            <person name="Li J."/>
        </authorList>
    </citation>
    <scope>NUCLEOTIDE SEQUENCE [LARGE SCALE GENOMIC DNA]</scope>
    <source>
        <strain evidence="8 9">CW2-9</strain>
    </source>
</reference>
<keyword evidence="9" id="KW-1185">Reference proteome</keyword>
<dbReference type="Pfam" id="PF14322">
    <property type="entry name" value="SusD-like_3"/>
    <property type="match status" value="1"/>
</dbReference>
<protein>
    <submittedName>
        <fullName evidence="8">RagB/SusD family nutrient uptake outer membrane protein</fullName>
    </submittedName>
</protein>
<name>A0A5C4SJ04_9FLAO</name>
<dbReference type="GO" id="GO:0009279">
    <property type="term" value="C:cell outer membrane"/>
    <property type="evidence" value="ECO:0007669"/>
    <property type="project" value="UniProtKB-SubCell"/>
</dbReference>
<evidence type="ECO:0000256" key="4">
    <source>
        <dbReference type="ARBA" id="ARBA00023136"/>
    </source>
</evidence>
<evidence type="ECO:0000259" key="6">
    <source>
        <dbReference type="Pfam" id="PF07980"/>
    </source>
</evidence>
<feature type="domain" description="RagB/SusD" evidence="6">
    <location>
        <begin position="334"/>
        <end position="475"/>
    </location>
</feature>
<organism evidence="8 9">
    <name type="scientific">Allotamlana fucoidanivorans</name>
    <dbReference type="NCBI Taxonomy" id="2583814"/>
    <lineage>
        <taxon>Bacteria</taxon>
        <taxon>Pseudomonadati</taxon>
        <taxon>Bacteroidota</taxon>
        <taxon>Flavobacteriia</taxon>
        <taxon>Flavobacteriales</taxon>
        <taxon>Flavobacteriaceae</taxon>
        <taxon>Allotamlana</taxon>
    </lineage>
</organism>
<dbReference type="SUPFAM" id="SSF48452">
    <property type="entry name" value="TPR-like"/>
    <property type="match status" value="1"/>
</dbReference>
<evidence type="ECO:0000256" key="2">
    <source>
        <dbReference type="ARBA" id="ARBA00006275"/>
    </source>
</evidence>
<proteinExistence type="inferred from homology"/>
<evidence type="ECO:0000313" key="8">
    <source>
        <dbReference type="EMBL" id="TNJ42886.1"/>
    </source>
</evidence>
<dbReference type="EMBL" id="VDCS01000012">
    <property type="protein sequence ID" value="TNJ42886.1"/>
    <property type="molecule type" value="Genomic_DNA"/>
</dbReference>
<comment type="similarity">
    <text evidence="2">Belongs to the SusD family.</text>
</comment>
<evidence type="ECO:0000313" key="9">
    <source>
        <dbReference type="Proteomes" id="UP000308713"/>
    </source>
</evidence>
<accession>A0A5C4SJ04</accession>
<sequence>MRSYIMKNRIKHIIITTVLGLILVGCSNDFLELEPTDSISEDKVFDSYVTANSALIGAYNQLSSFNFEGLYNPIMADIMGEDLMVNAVDNWNWFISVYQMDVLPNYVYVDNPWWSGYKLIYDANNIINNAIYIPDATTEQIDNLVGQARVLRAYTWLKLAQMYAPAYTKDPDAPSILLNTVTGEIKSGFQRAPLSEVYAQIENDLLAATNQLKENSDKGFFDLRAAHAVLARLYLEMGNWSSARDHAKLASEGLELMDINTMFSGFNRRNSETIYTIAYTQDDNNTYLSIPSFYWPVGGYSSMRADSEFVNTFTAADARKSFFLKVDDIDPDRYLIVKFAHNNSVGNAERICIRASEMLLIEAECEAELGNFSEAQDALYEVQRRSNPGVSKSTSTGQTLIDEVLLERRKELFGEGFRWNDIKRRQLPFHRAGEHWVKLSFTAQDPDYYRMTFPIPQSEIDANDALDNSDQNIGYK</sequence>
<dbReference type="InterPro" id="IPR012944">
    <property type="entry name" value="SusD_RagB_dom"/>
</dbReference>
<comment type="subcellular location">
    <subcellularLocation>
        <location evidence="1">Cell outer membrane</location>
    </subcellularLocation>
</comment>